<dbReference type="GO" id="GO:0004331">
    <property type="term" value="F:fructose-2,6-bisphosphate 2-phosphatase activity"/>
    <property type="evidence" value="ECO:0007669"/>
    <property type="project" value="TreeGrafter"/>
</dbReference>
<sequence length="209" mass="23301">MFNKMERIQGWSDTPLTEPGREVAKSLGRGLDLKFDAVYTSDLRRTIETARLVLQESKQTHLKETMLKDLRELCFGEYEGLPSADMFDAVLTHLGYESGERGMAQTSFAEIIAGVCELDTTNTAETWEAMEARVKNALETIIQREESEEEKHILVVAHGLTINTAISLIAPEKVNPLLENASMTTLLYEDNSLTVQTVGDTSYILAGQK</sequence>
<dbReference type="GO" id="GO:0005829">
    <property type="term" value="C:cytosol"/>
    <property type="evidence" value="ECO:0007669"/>
    <property type="project" value="TreeGrafter"/>
</dbReference>
<dbReference type="Pfam" id="PF00300">
    <property type="entry name" value="His_Phos_1"/>
    <property type="match status" value="1"/>
</dbReference>
<dbReference type="InterPro" id="IPR013078">
    <property type="entry name" value="His_Pase_superF_clade-1"/>
</dbReference>
<comment type="caution">
    <text evidence="3">The sequence shown here is derived from an EMBL/GenBank/DDBJ whole genome shotgun (WGS) entry which is preliminary data.</text>
</comment>
<dbReference type="Gene3D" id="3.40.50.1240">
    <property type="entry name" value="Phosphoglycerate mutase-like"/>
    <property type="match status" value="1"/>
</dbReference>
<reference evidence="4" key="1">
    <citation type="submission" date="2015-04" db="EMBL/GenBank/DDBJ databases">
        <authorList>
            <person name="Schardt J."/>
            <person name="Mueller-Herbst S."/>
            <person name="Scherer S."/>
            <person name="Huptas C."/>
        </authorList>
    </citation>
    <scope>NUCLEOTIDE SEQUENCE [LARGE SCALE GENOMIC DNA]</scope>
    <source>
        <strain evidence="4">Kiel-L1</strain>
    </source>
</reference>
<evidence type="ECO:0000313" key="3">
    <source>
        <dbReference type="EMBL" id="RDX01496.1"/>
    </source>
</evidence>
<feature type="binding site" evidence="2">
    <location>
        <position position="45"/>
    </location>
    <ligand>
        <name>substrate</name>
    </ligand>
</feature>
<dbReference type="InterPro" id="IPR051695">
    <property type="entry name" value="Phosphoglycerate_Mutase"/>
</dbReference>
<evidence type="ECO:0000256" key="2">
    <source>
        <dbReference type="PIRSR" id="PIRSR613078-2"/>
    </source>
</evidence>
<gene>
    <name evidence="3" type="ORF">UR08_06600</name>
</gene>
<dbReference type="Proteomes" id="UP000257055">
    <property type="component" value="Unassembled WGS sequence"/>
</dbReference>
<dbReference type="AlphaFoldDB" id="A0A3D8TUK2"/>
<accession>A0A3D8TUK2</accession>
<keyword evidence="4" id="KW-1185">Reference proteome</keyword>
<keyword evidence="1" id="KW-0378">Hydrolase</keyword>
<dbReference type="PANTHER" id="PTHR46517:SF1">
    <property type="entry name" value="FRUCTOSE-2,6-BISPHOSPHATASE TIGAR"/>
    <property type="match status" value="1"/>
</dbReference>
<dbReference type="CDD" id="cd07067">
    <property type="entry name" value="HP_PGM_like"/>
    <property type="match status" value="1"/>
</dbReference>
<dbReference type="GO" id="GO:0045820">
    <property type="term" value="P:negative regulation of glycolytic process"/>
    <property type="evidence" value="ECO:0007669"/>
    <property type="project" value="TreeGrafter"/>
</dbReference>
<name>A0A3D8TUK2_9LIST</name>
<proteinExistence type="predicted"/>
<dbReference type="PANTHER" id="PTHR46517">
    <property type="entry name" value="FRUCTOSE-2,6-BISPHOSPHATASE TIGAR"/>
    <property type="match status" value="1"/>
</dbReference>
<protein>
    <submittedName>
        <fullName evidence="3">Phosphoglycerate mutase</fullName>
    </submittedName>
</protein>
<evidence type="ECO:0000256" key="1">
    <source>
        <dbReference type="ARBA" id="ARBA00022801"/>
    </source>
</evidence>
<dbReference type="InterPro" id="IPR029033">
    <property type="entry name" value="His_PPase_superfam"/>
</dbReference>
<organism evidence="3 4">
    <name type="scientific">Listeria kieliensis</name>
    <dbReference type="NCBI Taxonomy" id="1621700"/>
    <lineage>
        <taxon>Bacteria</taxon>
        <taxon>Bacillati</taxon>
        <taxon>Bacillota</taxon>
        <taxon>Bacilli</taxon>
        <taxon>Bacillales</taxon>
        <taxon>Listeriaceae</taxon>
        <taxon>Listeria</taxon>
    </lineage>
</organism>
<evidence type="ECO:0000313" key="4">
    <source>
        <dbReference type="Proteomes" id="UP000257055"/>
    </source>
</evidence>
<dbReference type="GO" id="GO:0043456">
    <property type="term" value="P:regulation of pentose-phosphate shunt"/>
    <property type="evidence" value="ECO:0007669"/>
    <property type="project" value="TreeGrafter"/>
</dbReference>
<dbReference type="SMART" id="SM00855">
    <property type="entry name" value="PGAM"/>
    <property type="match status" value="1"/>
</dbReference>
<dbReference type="SUPFAM" id="SSF53254">
    <property type="entry name" value="Phosphoglycerate mutase-like"/>
    <property type="match status" value="1"/>
</dbReference>
<dbReference type="EMBL" id="LARY01000002">
    <property type="protein sequence ID" value="RDX01496.1"/>
    <property type="molecule type" value="Genomic_DNA"/>
</dbReference>